<accession>A0A7T8GLC1</accession>
<dbReference type="Proteomes" id="UP000595437">
    <property type="component" value="Chromosome 20"/>
</dbReference>
<keyword evidence="3" id="KW-1185">Reference proteome</keyword>
<dbReference type="EMBL" id="CP045909">
    <property type="protein sequence ID" value="QQP32459.1"/>
    <property type="molecule type" value="Genomic_DNA"/>
</dbReference>
<feature type="region of interest" description="Disordered" evidence="1">
    <location>
        <begin position="47"/>
        <end position="106"/>
    </location>
</feature>
<dbReference type="AlphaFoldDB" id="A0A7T8GLC1"/>
<gene>
    <name evidence="2" type="ORF">FKW44_024780</name>
</gene>
<feature type="compositionally biased region" description="Low complexity" evidence="1">
    <location>
        <begin position="95"/>
        <end position="106"/>
    </location>
</feature>
<proteinExistence type="predicted"/>
<protein>
    <submittedName>
        <fullName evidence="2">Uncharacterized protein</fullName>
    </submittedName>
</protein>
<evidence type="ECO:0000313" key="2">
    <source>
        <dbReference type="EMBL" id="QQP32459.1"/>
    </source>
</evidence>
<sequence>MNFRRTSFIYYSANAYVHYFRRSRMTLLHIRWTNTFRAGPRITWRSITPRRTNGLPQSSSLRKPRLSSAKPGPGRSETKRSFPLSSRPEWETLNSGSRSWTSSSRN</sequence>
<evidence type="ECO:0000313" key="3">
    <source>
        <dbReference type="Proteomes" id="UP000595437"/>
    </source>
</evidence>
<evidence type="ECO:0000256" key="1">
    <source>
        <dbReference type="SAM" id="MobiDB-lite"/>
    </source>
</evidence>
<name>A0A7T8GLC1_CALRO</name>
<reference evidence="3" key="1">
    <citation type="submission" date="2021-01" db="EMBL/GenBank/DDBJ databases">
        <title>Caligus Genome Assembly.</title>
        <authorList>
            <person name="Gallardo-Escarate C."/>
        </authorList>
    </citation>
    <scope>NUCLEOTIDE SEQUENCE [LARGE SCALE GENOMIC DNA]</scope>
</reference>
<organism evidence="2 3">
    <name type="scientific">Caligus rogercresseyi</name>
    <name type="common">Sea louse</name>
    <dbReference type="NCBI Taxonomy" id="217165"/>
    <lineage>
        <taxon>Eukaryota</taxon>
        <taxon>Metazoa</taxon>
        <taxon>Ecdysozoa</taxon>
        <taxon>Arthropoda</taxon>
        <taxon>Crustacea</taxon>
        <taxon>Multicrustacea</taxon>
        <taxon>Hexanauplia</taxon>
        <taxon>Copepoda</taxon>
        <taxon>Siphonostomatoida</taxon>
        <taxon>Caligidae</taxon>
        <taxon>Caligus</taxon>
    </lineage>
</organism>
<feature type="compositionally biased region" description="Polar residues" evidence="1">
    <location>
        <begin position="47"/>
        <end position="61"/>
    </location>
</feature>